<organism evidence="7 8">
    <name type="scientific">Colletotrichum sojae</name>
    <dbReference type="NCBI Taxonomy" id="2175907"/>
    <lineage>
        <taxon>Eukaryota</taxon>
        <taxon>Fungi</taxon>
        <taxon>Dikarya</taxon>
        <taxon>Ascomycota</taxon>
        <taxon>Pezizomycotina</taxon>
        <taxon>Sordariomycetes</taxon>
        <taxon>Hypocreomycetidae</taxon>
        <taxon>Glomerellales</taxon>
        <taxon>Glomerellaceae</taxon>
        <taxon>Colletotrichum</taxon>
        <taxon>Colletotrichum orchidearum species complex</taxon>
    </lineage>
</organism>
<evidence type="ECO:0000256" key="6">
    <source>
        <dbReference type="RuleBase" id="RU000461"/>
    </source>
</evidence>
<dbReference type="GO" id="GO:0016705">
    <property type="term" value="F:oxidoreductase activity, acting on paired donors, with incorporation or reduction of molecular oxygen"/>
    <property type="evidence" value="ECO:0007669"/>
    <property type="project" value="InterPro"/>
</dbReference>
<evidence type="ECO:0000313" key="7">
    <source>
        <dbReference type="EMBL" id="KAF6807019.1"/>
    </source>
</evidence>
<dbReference type="Pfam" id="PF00067">
    <property type="entry name" value="p450"/>
    <property type="match status" value="1"/>
</dbReference>
<keyword evidence="6" id="KW-0503">Monooxygenase</keyword>
<name>A0A8H6MS56_9PEZI</name>
<evidence type="ECO:0000256" key="3">
    <source>
        <dbReference type="ARBA" id="ARBA00022723"/>
    </source>
</evidence>
<dbReference type="PRINTS" id="PR00385">
    <property type="entry name" value="P450"/>
</dbReference>
<proteinExistence type="inferred from homology"/>
<sequence length="534" mass="59678">MNTQLLLALGALSLSLYLAVSLARWLRSPLRSVPGPALAHVSDAWYFWTLKKGHFEEVNKSLHDKYGWSTLHPAISKSSSLFFSPATGPVVRYGPNRYSIDDAEASKTIYGHGTQFPKSEWYSAWQPAPDLWNIFAERSIKRHSHNRRFYSNAYSMTSLVGYEPYLDECGDIFAQRLLEFSKAGTPVDFGHWFQCFAFDAVAYVTYGRRLGFLDAGDDVAGVIGSLDSTLVYSSHMGIYPTIHRYIIPWLKGIASRFGSNANMYVLNFTQKRITEERSLPKSVAEPKAAAGAPAVGETFLSKYLAKHSDDPDNFTNYHILGGCALNMFAGSDTTGVSLSAVLYHLLKTPASLEALQKEVADFASRGELSLNPTFKQTQQMPYLQAVIKEALRMHPAVGLPLERVVPEGGAIIAGRFFPEGSVVGVNSWVQHRNKTLFGVDADLFRPERWLAADEERLSVMNRNWMPFGLGSRTCLGKNVSILELSKLIPRIIRDFDFKLEGNAASPSGSWRTENAWFVKPRDFFVRVKPRNAAY</sequence>
<evidence type="ECO:0000256" key="5">
    <source>
        <dbReference type="PIRSR" id="PIRSR602401-1"/>
    </source>
</evidence>
<gene>
    <name evidence="7" type="ORF">CSOJ01_08442</name>
</gene>
<dbReference type="PRINTS" id="PR00463">
    <property type="entry name" value="EP450I"/>
</dbReference>
<dbReference type="GO" id="GO:0005506">
    <property type="term" value="F:iron ion binding"/>
    <property type="evidence" value="ECO:0007669"/>
    <property type="project" value="InterPro"/>
</dbReference>
<keyword evidence="2 5" id="KW-0349">Heme</keyword>
<dbReference type="InterPro" id="IPR017972">
    <property type="entry name" value="Cyt_P450_CS"/>
</dbReference>
<reference evidence="7 8" key="1">
    <citation type="journal article" date="2020" name="Phytopathology">
        <title>Genome Sequence Resources of Colletotrichum truncatum, C. plurivorum, C. musicola, and C. sojae: Four Species Pathogenic to Soybean (Glycine max).</title>
        <authorList>
            <person name="Rogerio F."/>
            <person name="Boufleur T.R."/>
            <person name="Ciampi-Guillardi M."/>
            <person name="Sukno S.A."/>
            <person name="Thon M.R."/>
            <person name="Massola Junior N.S."/>
            <person name="Baroncelli R."/>
        </authorList>
    </citation>
    <scope>NUCLEOTIDE SEQUENCE [LARGE SCALE GENOMIC DNA]</scope>
    <source>
        <strain evidence="7 8">LFN0009</strain>
    </source>
</reference>
<evidence type="ECO:0000313" key="8">
    <source>
        <dbReference type="Proteomes" id="UP000652219"/>
    </source>
</evidence>
<dbReference type="GO" id="GO:0004497">
    <property type="term" value="F:monooxygenase activity"/>
    <property type="evidence" value="ECO:0007669"/>
    <property type="project" value="UniProtKB-KW"/>
</dbReference>
<dbReference type="EMBL" id="WIGN01000146">
    <property type="protein sequence ID" value="KAF6807019.1"/>
    <property type="molecule type" value="Genomic_DNA"/>
</dbReference>
<accession>A0A8H6MS56</accession>
<dbReference type="SUPFAM" id="SSF48264">
    <property type="entry name" value="Cytochrome P450"/>
    <property type="match status" value="1"/>
</dbReference>
<dbReference type="AlphaFoldDB" id="A0A8H6MS56"/>
<comment type="similarity">
    <text evidence="6">Belongs to the cytochrome P450 family.</text>
</comment>
<keyword evidence="3 5" id="KW-0479">Metal-binding</keyword>
<dbReference type="PANTHER" id="PTHR24305:SF190">
    <property type="entry name" value="P450, PUTATIVE (EUROFUNG)-RELATED"/>
    <property type="match status" value="1"/>
</dbReference>
<comment type="cofactor">
    <cofactor evidence="1 5">
        <name>heme</name>
        <dbReference type="ChEBI" id="CHEBI:30413"/>
    </cofactor>
</comment>
<dbReference type="InterPro" id="IPR050121">
    <property type="entry name" value="Cytochrome_P450_monoxygenase"/>
</dbReference>
<dbReference type="PROSITE" id="PS00086">
    <property type="entry name" value="CYTOCHROME_P450"/>
    <property type="match status" value="1"/>
</dbReference>
<keyword evidence="4 5" id="KW-0408">Iron</keyword>
<evidence type="ECO:0000256" key="2">
    <source>
        <dbReference type="ARBA" id="ARBA00022617"/>
    </source>
</evidence>
<dbReference type="Gene3D" id="1.10.630.10">
    <property type="entry name" value="Cytochrome P450"/>
    <property type="match status" value="1"/>
</dbReference>
<protein>
    <submittedName>
        <fullName evidence="7">Cytochrome p450 pisatin</fullName>
    </submittedName>
</protein>
<dbReference type="InterPro" id="IPR001128">
    <property type="entry name" value="Cyt_P450"/>
</dbReference>
<dbReference type="InterPro" id="IPR002401">
    <property type="entry name" value="Cyt_P450_E_grp-I"/>
</dbReference>
<dbReference type="Proteomes" id="UP000652219">
    <property type="component" value="Unassembled WGS sequence"/>
</dbReference>
<comment type="caution">
    <text evidence="7">The sequence shown here is derived from an EMBL/GenBank/DDBJ whole genome shotgun (WGS) entry which is preliminary data.</text>
</comment>
<keyword evidence="6" id="KW-0560">Oxidoreductase</keyword>
<dbReference type="InterPro" id="IPR036396">
    <property type="entry name" value="Cyt_P450_sf"/>
</dbReference>
<feature type="binding site" description="axial binding residue" evidence="5">
    <location>
        <position position="474"/>
    </location>
    <ligand>
        <name>heme</name>
        <dbReference type="ChEBI" id="CHEBI:30413"/>
    </ligand>
    <ligandPart>
        <name>Fe</name>
        <dbReference type="ChEBI" id="CHEBI:18248"/>
    </ligandPart>
</feature>
<dbReference type="PANTHER" id="PTHR24305">
    <property type="entry name" value="CYTOCHROME P450"/>
    <property type="match status" value="1"/>
</dbReference>
<evidence type="ECO:0000256" key="4">
    <source>
        <dbReference type="ARBA" id="ARBA00023004"/>
    </source>
</evidence>
<dbReference type="CDD" id="cd11060">
    <property type="entry name" value="CYP57A1-like"/>
    <property type="match status" value="1"/>
</dbReference>
<evidence type="ECO:0000256" key="1">
    <source>
        <dbReference type="ARBA" id="ARBA00001971"/>
    </source>
</evidence>
<keyword evidence="8" id="KW-1185">Reference proteome</keyword>
<dbReference type="GO" id="GO:0020037">
    <property type="term" value="F:heme binding"/>
    <property type="evidence" value="ECO:0007669"/>
    <property type="project" value="InterPro"/>
</dbReference>